<accession>I4VMD8</accession>
<dbReference type="EMBL" id="AJXU01000054">
    <property type="protein sequence ID" value="EIL88379.1"/>
    <property type="molecule type" value="Genomic_DNA"/>
</dbReference>
<gene>
    <name evidence="1" type="ORF">UU9_13062</name>
</gene>
<dbReference type="AlphaFoldDB" id="I4VMD8"/>
<organism evidence="1 2">
    <name type="scientific">Rhodanobacter fulvus Jip2</name>
    <dbReference type="NCBI Taxonomy" id="1163408"/>
    <lineage>
        <taxon>Bacteria</taxon>
        <taxon>Pseudomonadati</taxon>
        <taxon>Pseudomonadota</taxon>
        <taxon>Gammaproteobacteria</taxon>
        <taxon>Lysobacterales</taxon>
        <taxon>Rhodanobacteraceae</taxon>
        <taxon>Rhodanobacter</taxon>
    </lineage>
</organism>
<keyword evidence="2" id="KW-1185">Reference proteome</keyword>
<proteinExistence type="predicted"/>
<name>I4VMD8_9GAMM</name>
<protein>
    <submittedName>
        <fullName evidence="1">Uncharacterized protein</fullName>
    </submittedName>
</protein>
<reference evidence="1 2" key="1">
    <citation type="journal article" date="2012" name="J. Bacteriol.">
        <title>Genome sequences for six rhodanobacter strains, isolated from soils and the terrestrial subsurface, with variable denitrification capabilities.</title>
        <authorList>
            <person name="Kostka J.E."/>
            <person name="Green S.J."/>
            <person name="Rishishwar L."/>
            <person name="Prakash O."/>
            <person name="Katz L.S."/>
            <person name="Marino-Ramirez L."/>
            <person name="Jordan I.K."/>
            <person name="Munk C."/>
            <person name="Ivanova N."/>
            <person name="Mikhailova N."/>
            <person name="Watson D.B."/>
            <person name="Brown S.D."/>
            <person name="Palumbo A.V."/>
            <person name="Brooks S.C."/>
        </authorList>
    </citation>
    <scope>NUCLEOTIDE SEQUENCE [LARGE SCALE GENOMIC DNA]</scope>
    <source>
        <strain evidence="2">Jip2T</strain>
    </source>
</reference>
<evidence type="ECO:0000313" key="2">
    <source>
        <dbReference type="Proteomes" id="UP000004210"/>
    </source>
</evidence>
<evidence type="ECO:0000313" key="1">
    <source>
        <dbReference type="EMBL" id="EIL88379.1"/>
    </source>
</evidence>
<dbReference type="Proteomes" id="UP000004210">
    <property type="component" value="Unassembled WGS sequence"/>
</dbReference>
<sequence length="61" mass="7149">MLMTIPRYLSLSLRTLRRPLLIKQLCGGIEIGITRNHGIRIQQFQVLFRHRTQVLFLLFAG</sequence>
<comment type="caution">
    <text evidence="1">The sequence shown here is derived from an EMBL/GenBank/DDBJ whole genome shotgun (WGS) entry which is preliminary data.</text>
</comment>